<protein>
    <submittedName>
        <fullName evidence="1">Uncharacterized protein</fullName>
    </submittedName>
</protein>
<accession>A0A2P2JGH2</accession>
<reference evidence="1" key="1">
    <citation type="submission" date="2018-02" db="EMBL/GenBank/DDBJ databases">
        <title>Rhizophora mucronata_Transcriptome.</title>
        <authorList>
            <person name="Meera S.P."/>
            <person name="Sreeshan A."/>
            <person name="Augustine A."/>
        </authorList>
    </citation>
    <scope>NUCLEOTIDE SEQUENCE</scope>
    <source>
        <tissue evidence="1">Leaf</tissue>
    </source>
</reference>
<dbReference type="EMBL" id="GGEC01012067">
    <property type="protein sequence ID" value="MBW92550.1"/>
    <property type="molecule type" value="Transcribed_RNA"/>
</dbReference>
<name>A0A2P2JGH2_RHIMU</name>
<evidence type="ECO:0000313" key="1">
    <source>
        <dbReference type="EMBL" id="MBW92550.1"/>
    </source>
</evidence>
<organism evidence="1">
    <name type="scientific">Rhizophora mucronata</name>
    <name type="common">Asiatic mangrove</name>
    <dbReference type="NCBI Taxonomy" id="61149"/>
    <lineage>
        <taxon>Eukaryota</taxon>
        <taxon>Viridiplantae</taxon>
        <taxon>Streptophyta</taxon>
        <taxon>Embryophyta</taxon>
        <taxon>Tracheophyta</taxon>
        <taxon>Spermatophyta</taxon>
        <taxon>Magnoliopsida</taxon>
        <taxon>eudicotyledons</taxon>
        <taxon>Gunneridae</taxon>
        <taxon>Pentapetalae</taxon>
        <taxon>rosids</taxon>
        <taxon>fabids</taxon>
        <taxon>Malpighiales</taxon>
        <taxon>Rhizophoraceae</taxon>
        <taxon>Rhizophora</taxon>
    </lineage>
</organism>
<sequence>MGKFISENLKRKFSEFPVPRTLKKQKQFLSKN</sequence>
<dbReference type="AlphaFoldDB" id="A0A2P2JGH2"/>
<proteinExistence type="predicted"/>